<sequence length="193" mass="21892">MLQNVSFLEAWVRGPWAGLRAPLLLPMRGHKTRQDPPAKCKGGCVATRPWWIPLSPARRSRLRPGWSSLRFRDAEEGARGPGAVPAERKVLRDTAEHRDLRAWNQAENQLLLGLSDWRGCGRRGLSRSSGRCSRRRPCSSRSRKCCSCRRRQKHFITQDNLEVGVEEALDSQKSYNQAITREGLVGRSRHKGS</sequence>
<evidence type="ECO:0000313" key="10">
    <source>
        <dbReference type="Proteomes" id="UP000472241"/>
    </source>
</evidence>
<comment type="subcellular location">
    <subcellularLocation>
        <location evidence="1">Mitochondrion</location>
    </subcellularLocation>
</comment>
<reference evidence="9" key="2">
    <citation type="submission" date="2025-09" db="UniProtKB">
        <authorList>
            <consortium name="Ensembl"/>
        </authorList>
    </citation>
    <scope>IDENTIFICATION</scope>
</reference>
<dbReference type="AlphaFoldDB" id="A0A667G5B4"/>
<dbReference type="Pfam" id="PF14943">
    <property type="entry name" value="MRP-S26"/>
    <property type="match status" value="1"/>
</dbReference>
<evidence type="ECO:0000256" key="5">
    <source>
        <dbReference type="ARBA" id="ARBA00023128"/>
    </source>
</evidence>
<evidence type="ECO:0000256" key="2">
    <source>
        <dbReference type="ARBA" id="ARBA00009672"/>
    </source>
</evidence>
<evidence type="ECO:0000256" key="3">
    <source>
        <dbReference type="ARBA" id="ARBA00022946"/>
    </source>
</evidence>
<comment type="similarity">
    <text evidence="2">Belongs to the mitochondrion-specific ribosomal protein mS26 family.</text>
</comment>
<proteinExistence type="inferred from homology"/>
<keyword evidence="5" id="KW-0496">Mitochondrion</keyword>
<keyword evidence="4" id="KW-0689">Ribosomal protein</keyword>
<dbReference type="PANTHER" id="PTHR21035">
    <property type="entry name" value="28S RIBOSOMAL PROTEIN S26, MITOCHONDRIAL"/>
    <property type="match status" value="1"/>
</dbReference>
<keyword evidence="3" id="KW-0809">Transit peptide</keyword>
<dbReference type="InterPro" id="IPR026140">
    <property type="entry name" value="Ribosomal_mS26"/>
</dbReference>
<protein>
    <recommendedName>
        <fullName evidence="7">Small ribosomal subunit protein mS26</fullName>
    </recommendedName>
    <alternativeName>
        <fullName evidence="8">28S ribosomal protein S26, mitochondrial</fullName>
    </alternativeName>
</protein>
<evidence type="ECO:0000256" key="1">
    <source>
        <dbReference type="ARBA" id="ARBA00004173"/>
    </source>
</evidence>
<evidence type="ECO:0000256" key="4">
    <source>
        <dbReference type="ARBA" id="ARBA00022980"/>
    </source>
</evidence>
<evidence type="ECO:0000256" key="6">
    <source>
        <dbReference type="ARBA" id="ARBA00023274"/>
    </source>
</evidence>
<name>A0A667G5B4_LYNCA</name>
<organism evidence="9 10">
    <name type="scientific">Lynx canadensis</name>
    <name type="common">Canada lynx</name>
    <name type="synonym">Felis canadensis</name>
    <dbReference type="NCBI Taxonomy" id="61383"/>
    <lineage>
        <taxon>Eukaryota</taxon>
        <taxon>Metazoa</taxon>
        <taxon>Chordata</taxon>
        <taxon>Craniata</taxon>
        <taxon>Vertebrata</taxon>
        <taxon>Euteleostomi</taxon>
        <taxon>Mammalia</taxon>
        <taxon>Eutheria</taxon>
        <taxon>Laurasiatheria</taxon>
        <taxon>Carnivora</taxon>
        <taxon>Feliformia</taxon>
        <taxon>Felidae</taxon>
        <taxon>Felinae</taxon>
        <taxon>Lynx</taxon>
    </lineage>
</organism>
<evidence type="ECO:0000313" key="9">
    <source>
        <dbReference type="Ensembl" id="ENSLCNP00005010326.1"/>
    </source>
</evidence>
<dbReference type="Proteomes" id="UP000472241">
    <property type="component" value="Unplaced"/>
</dbReference>
<reference evidence="9" key="1">
    <citation type="submission" date="2025-08" db="UniProtKB">
        <authorList>
            <consortium name="Ensembl"/>
        </authorList>
    </citation>
    <scope>IDENTIFICATION</scope>
</reference>
<dbReference type="PANTHER" id="PTHR21035:SF2">
    <property type="entry name" value="SMALL RIBOSOMAL SUBUNIT PROTEIN MS26"/>
    <property type="match status" value="1"/>
</dbReference>
<keyword evidence="10" id="KW-1185">Reference proteome</keyword>
<dbReference type="GO" id="GO:0005763">
    <property type="term" value="C:mitochondrial small ribosomal subunit"/>
    <property type="evidence" value="ECO:0007669"/>
    <property type="project" value="InterPro"/>
</dbReference>
<evidence type="ECO:0000256" key="7">
    <source>
        <dbReference type="ARBA" id="ARBA00035138"/>
    </source>
</evidence>
<accession>A0A667G5B4</accession>
<evidence type="ECO:0000256" key="8">
    <source>
        <dbReference type="ARBA" id="ARBA00035344"/>
    </source>
</evidence>
<keyword evidence="6" id="KW-0687">Ribonucleoprotein</keyword>
<dbReference type="Ensembl" id="ENSLCNT00005011584.1">
    <property type="protein sequence ID" value="ENSLCNP00005010326.1"/>
    <property type="gene ID" value="ENSLCNG00005006750.1"/>
</dbReference>